<proteinExistence type="inferred from homology"/>
<dbReference type="Gene3D" id="3.40.50.720">
    <property type="entry name" value="NAD(P)-binding Rossmann-like Domain"/>
    <property type="match status" value="1"/>
</dbReference>
<dbReference type="InterPro" id="IPR002347">
    <property type="entry name" value="SDR_fam"/>
</dbReference>
<dbReference type="RefSeq" id="WP_139043321.1">
    <property type="nucleotide sequence ID" value="NZ_CTEE01000001.1"/>
</dbReference>
<evidence type="ECO:0000256" key="2">
    <source>
        <dbReference type="ARBA" id="ARBA00022857"/>
    </source>
</evidence>
<dbReference type="InterPro" id="IPR036291">
    <property type="entry name" value="NAD(P)-bd_dom_sf"/>
</dbReference>
<evidence type="ECO:0000256" key="3">
    <source>
        <dbReference type="ARBA" id="ARBA00023002"/>
    </source>
</evidence>
<dbReference type="STRING" id="141349.BN1232_04331"/>
<gene>
    <name evidence="4" type="ORF">BN1232_04331</name>
</gene>
<protein>
    <submittedName>
        <fullName evidence="4">Oxidoreductase, short chain dehydrogenase/reductase</fullName>
    </submittedName>
</protein>
<dbReference type="PANTHER" id="PTHR43618">
    <property type="entry name" value="7-ALPHA-HYDROXYSTEROID DEHYDROGENASE"/>
    <property type="match status" value="1"/>
</dbReference>
<keyword evidence="2" id="KW-0521">NADP</keyword>
<dbReference type="Proteomes" id="UP000199251">
    <property type="component" value="Unassembled WGS sequence"/>
</dbReference>
<keyword evidence="3" id="KW-0560">Oxidoreductase</keyword>
<name>A0A0E4CPQ1_MYCLN</name>
<dbReference type="SUPFAM" id="SSF51735">
    <property type="entry name" value="NAD(P)-binding Rossmann-fold domains"/>
    <property type="match status" value="1"/>
</dbReference>
<reference evidence="4 5" key="1">
    <citation type="submission" date="2015-03" db="EMBL/GenBank/DDBJ databases">
        <authorList>
            <person name="Urmite Genomes"/>
        </authorList>
    </citation>
    <scope>NUCLEOTIDE SEQUENCE [LARGE SCALE GENOMIC DNA]</scope>
    <source>
        <strain evidence="4 5">CSUR P1491</strain>
    </source>
</reference>
<dbReference type="GO" id="GO:0016491">
    <property type="term" value="F:oxidoreductase activity"/>
    <property type="evidence" value="ECO:0007669"/>
    <property type="project" value="UniProtKB-KW"/>
</dbReference>
<dbReference type="PANTHER" id="PTHR43618:SF8">
    <property type="entry name" value="7ALPHA-HYDROXYSTEROID DEHYDROGENASE"/>
    <property type="match status" value="1"/>
</dbReference>
<dbReference type="OrthoDB" id="3676637at2"/>
<comment type="similarity">
    <text evidence="1">Belongs to the short-chain dehydrogenases/reductases (SDR) family.</text>
</comment>
<sequence>MDLGLANATAVVVDGSRGMGLAASRCLASGGARVALVGRTQARIDSAVADLTEHGSPDAVGFAVDIGDAAEVDKVFAAMCARCNGELNVLINTVGPGAPGGLEDLTDDQWRAAVEDGAMGMLRRVPVVAFLASGATPTGANVNVNVDGGSDFT</sequence>
<accession>A0A0E4CPQ1</accession>
<dbReference type="EMBL" id="CTEE01000001">
    <property type="protein sequence ID" value="CQD18758.1"/>
    <property type="molecule type" value="Genomic_DNA"/>
</dbReference>
<evidence type="ECO:0000313" key="5">
    <source>
        <dbReference type="Proteomes" id="UP000199251"/>
    </source>
</evidence>
<dbReference type="Pfam" id="PF00106">
    <property type="entry name" value="adh_short"/>
    <property type="match status" value="1"/>
</dbReference>
<evidence type="ECO:0000313" key="4">
    <source>
        <dbReference type="EMBL" id="CQD18758.1"/>
    </source>
</evidence>
<organism evidence="4 5">
    <name type="scientific">Mycobacterium lentiflavum</name>
    <dbReference type="NCBI Taxonomy" id="141349"/>
    <lineage>
        <taxon>Bacteria</taxon>
        <taxon>Bacillati</taxon>
        <taxon>Actinomycetota</taxon>
        <taxon>Actinomycetes</taxon>
        <taxon>Mycobacteriales</taxon>
        <taxon>Mycobacteriaceae</taxon>
        <taxon>Mycobacterium</taxon>
        <taxon>Mycobacterium simiae complex</taxon>
    </lineage>
</organism>
<dbReference type="AlphaFoldDB" id="A0A0E4CPQ1"/>
<evidence type="ECO:0000256" key="1">
    <source>
        <dbReference type="ARBA" id="ARBA00006484"/>
    </source>
</evidence>
<dbReference type="InterPro" id="IPR052178">
    <property type="entry name" value="Sec_Metab_Biosynth_SDR"/>
</dbReference>